<comment type="subcellular location">
    <subcellularLocation>
        <location evidence="1">Cytoplasm</location>
    </subcellularLocation>
</comment>
<sequence>MFFLENGADDDTGKAPSILSVDSVTSAISSLSLGSGWNFWKQQSNTPSASETSIKDDVLHIFRFLTQIPTLRLYAREQIHTDNGISQRSGYRGIRGFEGPLAKDGSIRLSLAHFKKLAYLELDRIHPKQITNWEVFAPRLISLVVKRAEIEDVTEILRISDLHPSSFSTLLMLSLQDNNLTTVEPTSLLQLQSITHLNLSCNLLIDVPHSLSLLYNLQSLNLSHNMISSTSGINTVLGNIQELVLTSNRLTKLVGIDRLWALERLDIRNNRVEDAMEISRLLALPNLEELWVVGNPFTAAHVRPYSPIALVNSPPLLLPLPQTAHRIDIFSRFLQHDRPIRLDGYGPSFAEKLRIHSFIDNSSQKNQSSTPVAHPVHDPSPLRGSEPNVDNHLDSHCPESHMGTDSPELKLSKTRSRKHKRMVRLRRDTLEPSRMDSEQPAHVHRYAELQKSFQASPPASFITEMNKSELSAKSNLPSSSELVAESSGVVPPAGDGFRQRIELMRQEAGTGWLRVLKEMNDKRQ</sequence>
<dbReference type="Pfam" id="PF13855">
    <property type="entry name" value="LRR_8"/>
    <property type="match status" value="1"/>
</dbReference>
<evidence type="ECO:0000256" key="4">
    <source>
        <dbReference type="ARBA" id="ARBA00022737"/>
    </source>
</evidence>
<reference evidence="6 7" key="1">
    <citation type="submission" date="2016-07" db="EMBL/GenBank/DDBJ databases">
        <title>Pervasive Adenine N6-methylation of Active Genes in Fungi.</title>
        <authorList>
            <consortium name="DOE Joint Genome Institute"/>
            <person name="Mondo S.J."/>
            <person name="Dannebaum R.O."/>
            <person name="Kuo R.C."/>
            <person name="Labutti K."/>
            <person name="Haridas S."/>
            <person name="Kuo A."/>
            <person name="Salamov A."/>
            <person name="Ahrendt S.R."/>
            <person name="Lipzen A."/>
            <person name="Sullivan W."/>
            <person name="Andreopoulos W.B."/>
            <person name="Clum A."/>
            <person name="Lindquist E."/>
            <person name="Daum C."/>
            <person name="Ramamoorthy G.K."/>
            <person name="Gryganskyi A."/>
            <person name="Culley D."/>
            <person name="Magnuson J.K."/>
            <person name="James T.Y."/>
            <person name="O'Malley M.A."/>
            <person name="Stajich J.E."/>
            <person name="Spatafora J.W."/>
            <person name="Visel A."/>
            <person name="Grigoriev I.V."/>
        </authorList>
    </citation>
    <scope>NUCLEOTIDE SEQUENCE [LARGE SCALE GENOMIC DNA]</scope>
    <source>
        <strain evidence="6 7">NRRL 3301</strain>
    </source>
</reference>
<comment type="caution">
    <text evidence="6">The sequence shown here is derived from an EMBL/GenBank/DDBJ whole genome shotgun (WGS) entry which is preliminary data.</text>
</comment>
<evidence type="ECO:0000256" key="3">
    <source>
        <dbReference type="ARBA" id="ARBA00022614"/>
    </source>
</evidence>
<dbReference type="GO" id="GO:0005737">
    <property type="term" value="C:cytoplasm"/>
    <property type="evidence" value="ECO:0007669"/>
    <property type="project" value="UniProtKB-SubCell"/>
</dbReference>
<evidence type="ECO:0000313" key="7">
    <source>
        <dbReference type="Proteomes" id="UP000242146"/>
    </source>
</evidence>
<dbReference type="PANTHER" id="PTHR15454:SF69">
    <property type="entry name" value="SERINE_THREONINE-PROTEIN KINASE 11-INTERACTING PROTEIN"/>
    <property type="match status" value="1"/>
</dbReference>
<organism evidence="6 7">
    <name type="scientific">Hesseltinella vesiculosa</name>
    <dbReference type="NCBI Taxonomy" id="101127"/>
    <lineage>
        <taxon>Eukaryota</taxon>
        <taxon>Fungi</taxon>
        <taxon>Fungi incertae sedis</taxon>
        <taxon>Mucoromycota</taxon>
        <taxon>Mucoromycotina</taxon>
        <taxon>Mucoromycetes</taxon>
        <taxon>Mucorales</taxon>
        <taxon>Cunninghamellaceae</taxon>
        <taxon>Hesseltinella</taxon>
    </lineage>
</organism>
<dbReference type="SUPFAM" id="SSF52075">
    <property type="entry name" value="Outer arm dynein light chain 1"/>
    <property type="match status" value="1"/>
</dbReference>
<evidence type="ECO:0000256" key="2">
    <source>
        <dbReference type="ARBA" id="ARBA00022490"/>
    </source>
</evidence>
<keyword evidence="3" id="KW-0433">Leucine-rich repeat</keyword>
<feature type="region of interest" description="Disordered" evidence="5">
    <location>
        <begin position="362"/>
        <end position="422"/>
    </location>
</feature>
<keyword evidence="4" id="KW-0677">Repeat</keyword>
<keyword evidence="7" id="KW-1185">Reference proteome</keyword>
<feature type="compositionally biased region" description="Basic and acidic residues" evidence="5">
    <location>
        <begin position="389"/>
        <end position="399"/>
    </location>
</feature>
<gene>
    <name evidence="6" type="ORF">DM01DRAFT_1347023</name>
</gene>
<dbReference type="InterPro" id="IPR032675">
    <property type="entry name" value="LRR_dom_sf"/>
</dbReference>
<evidence type="ECO:0000256" key="1">
    <source>
        <dbReference type="ARBA" id="ARBA00004496"/>
    </source>
</evidence>
<dbReference type="Gene3D" id="3.80.10.10">
    <property type="entry name" value="Ribonuclease Inhibitor"/>
    <property type="match status" value="1"/>
</dbReference>
<keyword evidence="2" id="KW-0963">Cytoplasm</keyword>
<dbReference type="STRING" id="101127.A0A1X2GD98"/>
<dbReference type="PROSITE" id="PS51450">
    <property type="entry name" value="LRR"/>
    <property type="match status" value="2"/>
</dbReference>
<dbReference type="OrthoDB" id="676979at2759"/>
<protein>
    <recommendedName>
        <fullName evidence="8">L domain-like protein</fullName>
    </recommendedName>
</protein>
<feature type="region of interest" description="Disordered" evidence="5">
    <location>
        <begin position="472"/>
        <end position="494"/>
    </location>
</feature>
<feature type="compositionally biased region" description="Basic residues" evidence="5">
    <location>
        <begin position="412"/>
        <end position="422"/>
    </location>
</feature>
<feature type="compositionally biased region" description="Polar residues" evidence="5">
    <location>
        <begin position="362"/>
        <end position="371"/>
    </location>
</feature>
<evidence type="ECO:0000313" key="6">
    <source>
        <dbReference type="EMBL" id="ORX51190.1"/>
    </source>
</evidence>
<evidence type="ECO:0000256" key="5">
    <source>
        <dbReference type="SAM" id="MobiDB-lite"/>
    </source>
</evidence>
<dbReference type="Proteomes" id="UP000242146">
    <property type="component" value="Unassembled WGS sequence"/>
</dbReference>
<dbReference type="PANTHER" id="PTHR15454">
    <property type="entry name" value="NISCHARIN RELATED"/>
    <property type="match status" value="1"/>
</dbReference>
<proteinExistence type="predicted"/>
<dbReference type="AlphaFoldDB" id="A0A1X2GD98"/>
<accession>A0A1X2GD98</accession>
<name>A0A1X2GD98_9FUNG</name>
<feature type="compositionally biased region" description="Polar residues" evidence="5">
    <location>
        <begin position="472"/>
        <end position="481"/>
    </location>
</feature>
<dbReference type="EMBL" id="MCGT01000021">
    <property type="protein sequence ID" value="ORX51190.1"/>
    <property type="molecule type" value="Genomic_DNA"/>
</dbReference>
<evidence type="ECO:0008006" key="8">
    <source>
        <dbReference type="Google" id="ProtNLM"/>
    </source>
</evidence>
<dbReference type="InterPro" id="IPR001611">
    <property type="entry name" value="Leu-rich_rpt"/>
</dbReference>